<feature type="chain" id="PRO_5038502218" evidence="5">
    <location>
        <begin position="22"/>
        <end position="307"/>
    </location>
</feature>
<evidence type="ECO:0000256" key="5">
    <source>
        <dbReference type="SAM" id="SignalP"/>
    </source>
</evidence>
<keyword evidence="5" id="KW-0732">Signal</keyword>
<dbReference type="Gene3D" id="3.40.190.100">
    <property type="entry name" value="Glycine betaine-binding periplasmic protein, domain 2"/>
    <property type="match status" value="1"/>
</dbReference>
<dbReference type="PROSITE" id="PS51257">
    <property type="entry name" value="PROKAR_LIPOPROTEIN"/>
    <property type="match status" value="1"/>
</dbReference>
<proteinExistence type="predicted"/>
<dbReference type="EMBL" id="NPOA01000006">
    <property type="protein sequence ID" value="PAV29656.1"/>
    <property type="molecule type" value="Genomic_DNA"/>
</dbReference>
<organism evidence="7 8">
    <name type="scientific">Virgibacillus profundi</name>
    <dbReference type="NCBI Taxonomy" id="2024555"/>
    <lineage>
        <taxon>Bacteria</taxon>
        <taxon>Bacillati</taxon>
        <taxon>Bacillota</taxon>
        <taxon>Bacilli</taxon>
        <taxon>Bacillales</taxon>
        <taxon>Bacillaceae</taxon>
        <taxon>Virgibacillus</taxon>
    </lineage>
</organism>
<feature type="domain" description="ABC-type glycine betaine transport system substrate-binding" evidence="6">
    <location>
        <begin position="203"/>
        <end position="305"/>
    </location>
</feature>
<evidence type="ECO:0000313" key="8">
    <source>
        <dbReference type="Proteomes" id="UP000218887"/>
    </source>
</evidence>
<dbReference type="PANTHER" id="PTHR47737">
    <property type="entry name" value="GLYCINE BETAINE/PROLINE BETAINE TRANSPORT SYSTEM PERMEASE PROTEIN PROW"/>
    <property type="match status" value="1"/>
</dbReference>
<dbReference type="GO" id="GO:0015871">
    <property type="term" value="P:choline transport"/>
    <property type="evidence" value="ECO:0007669"/>
    <property type="project" value="TreeGrafter"/>
</dbReference>
<evidence type="ECO:0000313" key="7">
    <source>
        <dbReference type="EMBL" id="PAV29656.1"/>
    </source>
</evidence>
<evidence type="ECO:0000256" key="2">
    <source>
        <dbReference type="ARBA" id="ARBA00022448"/>
    </source>
</evidence>
<dbReference type="RefSeq" id="WP_095655356.1">
    <property type="nucleotide sequence ID" value="NZ_NPOA01000006.1"/>
</dbReference>
<evidence type="ECO:0000256" key="3">
    <source>
        <dbReference type="ARBA" id="ARBA00022475"/>
    </source>
</evidence>
<dbReference type="OrthoDB" id="9787902at2"/>
<evidence type="ECO:0000259" key="6">
    <source>
        <dbReference type="Pfam" id="PF04069"/>
    </source>
</evidence>
<dbReference type="SUPFAM" id="SSF53850">
    <property type="entry name" value="Periplasmic binding protein-like II"/>
    <property type="match status" value="2"/>
</dbReference>
<dbReference type="GO" id="GO:0031460">
    <property type="term" value="P:glycine betaine transport"/>
    <property type="evidence" value="ECO:0007669"/>
    <property type="project" value="TreeGrafter"/>
</dbReference>
<gene>
    <name evidence="7" type="ORF">CIL05_09795</name>
</gene>
<protein>
    <submittedName>
        <fullName evidence="7">Glycine/betaine ABC transporter</fullName>
    </submittedName>
</protein>
<sequence>MTKLKVIGITFALSLSLLLTACGDEGNEEEAQDNGNVGEDTANLGEELEYTITGIEPGAGAMGLAATTIEEYENLEGWELLESSTAGMMTELGEAINNEEPIIVVGWNPHYMFASHDLKYLEDPQGTFGEKENINTITRIGLEDNMPSATKILDRFNWEVEDMEGVMLDAQDVSMEEAASTWVEDNQDKVDEWTEGVEPVDGKEIELVLTPWDSERASGEVMKLVLEEQGFQVTLTPVDPAIVFQAIANGEADASLAPWLPITHGPFYEEYKDDIVDLGPNLTGTKIGLAVPEYMDIDSIEDLQPKE</sequence>
<dbReference type="AlphaFoldDB" id="A0A2A2IEB0"/>
<name>A0A2A2IEB0_9BACI</name>
<accession>A0A2A2IEB0</accession>
<dbReference type="GO" id="GO:0043190">
    <property type="term" value="C:ATP-binding cassette (ABC) transporter complex"/>
    <property type="evidence" value="ECO:0007669"/>
    <property type="project" value="InterPro"/>
</dbReference>
<dbReference type="Gene3D" id="3.10.105.10">
    <property type="entry name" value="Dipeptide-binding Protein, Domain 3"/>
    <property type="match status" value="1"/>
</dbReference>
<keyword evidence="2" id="KW-0813">Transport</keyword>
<dbReference type="GO" id="GO:0015226">
    <property type="term" value="F:carnitine transmembrane transporter activity"/>
    <property type="evidence" value="ECO:0007669"/>
    <property type="project" value="TreeGrafter"/>
</dbReference>
<comment type="caution">
    <text evidence="7">The sequence shown here is derived from an EMBL/GenBank/DDBJ whole genome shotgun (WGS) entry which is preliminary data.</text>
</comment>
<comment type="subcellular location">
    <subcellularLocation>
        <location evidence="1">Cell membrane</location>
    </subcellularLocation>
</comment>
<dbReference type="InterPro" id="IPR007210">
    <property type="entry name" value="ABC_Gly_betaine_transp_sub-bd"/>
</dbReference>
<dbReference type="GO" id="GO:0005275">
    <property type="term" value="F:amine transmembrane transporter activity"/>
    <property type="evidence" value="ECO:0007669"/>
    <property type="project" value="TreeGrafter"/>
</dbReference>
<dbReference type="Pfam" id="PF04069">
    <property type="entry name" value="OpuAC"/>
    <property type="match status" value="2"/>
</dbReference>
<feature type="domain" description="ABC-type glycine betaine transport system substrate-binding" evidence="6">
    <location>
        <begin position="44"/>
        <end position="184"/>
    </location>
</feature>
<keyword evidence="3" id="KW-1003">Cell membrane</keyword>
<evidence type="ECO:0000256" key="1">
    <source>
        <dbReference type="ARBA" id="ARBA00004236"/>
    </source>
</evidence>
<evidence type="ECO:0000256" key="4">
    <source>
        <dbReference type="ARBA" id="ARBA00023136"/>
    </source>
</evidence>
<reference evidence="7 8" key="1">
    <citation type="submission" date="2017-08" db="EMBL/GenBank/DDBJ databases">
        <title>Virgibacillus indicus sp. nov. and Virgibacillus profoundi sp. nov, two moderately halophilic bacteria isolated from marine sediment by using the Microfluidic Streak Plate.</title>
        <authorList>
            <person name="Xu B."/>
            <person name="Hu B."/>
            <person name="Wang J."/>
            <person name="Zhu Y."/>
            <person name="Huang L."/>
            <person name="Du W."/>
            <person name="Huang Y."/>
        </authorList>
    </citation>
    <scope>NUCLEOTIDE SEQUENCE [LARGE SCALE GENOMIC DNA]</scope>
    <source>
        <strain evidence="7 8">IO3-P3-H5</strain>
    </source>
</reference>
<keyword evidence="8" id="KW-1185">Reference proteome</keyword>
<keyword evidence="4" id="KW-0472">Membrane</keyword>
<dbReference type="PANTHER" id="PTHR47737:SF1">
    <property type="entry name" value="GLYCINE BETAINE_PROLINE BETAINE TRANSPORT SYSTEM PERMEASE PROTEIN PROW"/>
    <property type="match status" value="1"/>
</dbReference>
<feature type="signal peptide" evidence="5">
    <location>
        <begin position="1"/>
        <end position="21"/>
    </location>
</feature>
<dbReference type="Proteomes" id="UP000218887">
    <property type="component" value="Unassembled WGS sequence"/>
</dbReference>